<dbReference type="GO" id="GO:0120147">
    <property type="term" value="F:formylglycine-generating oxidase activity"/>
    <property type="evidence" value="ECO:0007669"/>
    <property type="project" value="TreeGrafter"/>
</dbReference>
<dbReference type="EMBL" id="VGIY01000010">
    <property type="protein sequence ID" value="MBM3316402.1"/>
    <property type="molecule type" value="Genomic_DNA"/>
</dbReference>
<evidence type="ECO:0000259" key="2">
    <source>
        <dbReference type="Pfam" id="PF03781"/>
    </source>
</evidence>
<dbReference type="Gene3D" id="2.60.40.10">
    <property type="entry name" value="Immunoglobulins"/>
    <property type="match status" value="2"/>
</dbReference>
<organism evidence="3 4">
    <name type="scientific">Eiseniibacteriota bacterium</name>
    <dbReference type="NCBI Taxonomy" id="2212470"/>
    <lineage>
        <taxon>Bacteria</taxon>
        <taxon>Candidatus Eiseniibacteriota</taxon>
    </lineage>
</organism>
<protein>
    <submittedName>
        <fullName evidence="3">SUMF1/EgtB/PvdO family nonheme iron enzyme</fullName>
    </submittedName>
</protein>
<dbReference type="InterPro" id="IPR005532">
    <property type="entry name" value="SUMF_dom"/>
</dbReference>
<dbReference type="PANTHER" id="PTHR23150">
    <property type="entry name" value="SULFATASE MODIFYING FACTOR 1, 2"/>
    <property type="match status" value="1"/>
</dbReference>
<reference evidence="3" key="1">
    <citation type="submission" date="2019-03" db="EMBL/GenBank/DDBJ databases">
        <title>Lake Tanganyika Metagenome-Assembled Genomes (MAGs).</title>
        <authorList>
            <person name="Tran P."/>
        </authorList>
    </citation>
    <scope>NUCLEOTIDE SEQUENCE</scope>
    <source>
        <strain evidence="3">M_DeepCast_400m_m2_100</strain>
    </source>
</reference>
<dbReference type="Pfam" id="PF17957">
    <property type="entry name" value="Big_7"/>
    <property type="match status" value="1"/>
</dbReference>
<dbReference type="InterPro" id="IPR035986">
    <property type="entry name" value="PKD_dom_sf"/>
</dbReference>
<dbReference type="PANTHER" id="PTHR23150:SF19">
    <property type="entry name" value="FORMYLGLYCINE-GENERATING ENZYME"/>
    <property type="match status" value="1"/>
</dbReference>
<dbReference type="InterPro" id="IPR016187">
    <property type="entry name" value="CTDL_fold"/>
</dbReference>
<proteinExistence type="predicted"/>
<dbReference type="AlphaFoldDB" id="A0A937X921"/>
<evidence type="ECO:0000313" key="4">
    <source>
        <dbReference type="Proteomes" id="UP000748308"/>
    </source>
</evidence>
<comment type="caution">
    <text evidence="3">The sequence shown here is derived from an EMBL/GenBank/DDBJ whole genome shotgun (WGS) entry which is preliminary data.</text>
</comment>
<name>A0A937X921_UNCEI</name>
<evidence type="ECO:0000256" key="1">
    <source>
        <dbReference type="SAM" id="SignalP"/>
    </source>
</evidence>
<feature type="signal peptide" evidence="1">
    <location>
        <begin position="1"/>
        <end position="22"/>
    </location>
</feature>
<keyword evidence="1" id="KW-0732">Signal</keyword>
<dbReference type="Proteomes" id="UP000748308">
    <property type="component" value="Unassembled WGS sequence"/>
</dbReference>
<evidence type="ECO:0000313" key="3">
    <source>
        <dbReference type="EMBL" id="MBM3316402.1"/>
    </source>
</evidence>
<dbReference type="InterPro" id="IPR051043">
    <property type="entry name" value="Sulfatase_Mod_Factor_Kinase"/>
</dbReference>
<dbReference type="SUPFAM" id="SSF56436">
    <property type="entry name" value="C-type lectin-like"/>
    <property type="match status" value="1"/>
</dbReference>
<dbReference type="Pfam" id="PF03781">
    <property type="entry name" value="FGE-sulfatase"/>
    <property type="match status" value="1"/>
</dbReference>
<gene>
    <name evidence="3" type="ORF">FJY75_00980</name>
</gene>
<feature type="chain" id="PRO_5037299932" evidence="1">
    <location>
        <begin position="23"/>
        <end position="550"/>
    </location>
</feature>
<dbReference type="SUPFAM" id="SSF49299">
    <property type="entry name" value="PKD domain"/>
    <property type="match status" value="1"/>
</dbReference>
<dbReference type="PROSITE" id="PS51257">
    <property type="entry name" value="PROKAR_LIPOPROTEIN"/>
    <property type="match status" value="1"/>
</dbReference>
<dbReference type="InterPro" id="IPR042095">
    <property type="entry name" value="SUMF_sf"/>
</dbReference>
<feature type="domain" description="Sulfatase-modifying factor enzyme-like" evidence="2">
    <location>
        <begin position="261"/>
        <end position="546"/>
    </location>
</feature>
<dbReference type="Gene3D" id="3.90.1580.10">
    <property type="entry name" value="paralog of FGE (formylglycine-generating enzyme)"/>
    <property type="match status" value="1"/>
</dbReference>
<dbReference type="InterPro" id="IPR013783">
    <property type="entry name" value="Ig-like_fold"/>
</dbReference>
<accession>A0A937X921</accession>
<sequence>MRARAAFLFSMMLAGFAYLLLAGGCSEDNPTVEADQTPPAVRIVSPVSTSVYGATIIDSVSVIIRADDDVAIERVELYVILHSETSPHKLGQVAVPDSGGYYSFQWKTVNVSNGSTGEMYAIAYDPSGNRTASVKVPIRVINSKDIGPPVADFGIIPAEGTVETLFRFDASATFDALNAPLDILVRWDFQGDGIWDIDTTDNVKASDQVTHLYAVPDTYRVVMEAFNDYFSLETGIPGRAVKLLVVKPASGIPDPQPEEPFVEIPAGIYPFGALACPTGPCGTDARETLADTLLVRLSNPYFIGKYEVTNALYINFLNRAVEADTVISYDESTYEIRAKRTGRRLLTLEEGMTRVKYSFVDGRFWVEEAFRDHPITGVTWYGAAEYAAFYGLRLPTEVEWEIAARAGVIAPGILYPWDPPTTISGSYANYRNSGDPAEQTSDPIQTMPAGSYAIAASPFGTFDQAGNAAEWVKDWYSAATYQELYSRFLTSGNPPLDPQGPEREASTGEKIIRGGSFNNFPWDLRLTARRASLPGEQANWVGFRTAYIAF</sequence>